<evidence type="ECO:0000313" key="3">
    <source>
        <dbReference type="Proteomes" id="UP000765509"/>
    </source>
</evidence>
<proteinExistence type="predicted"/>
<organism evidence="2 3">
    <name type="scientific">Austropuccinia psidii MF-1</name>
    <dbReference type="NCBI Taxonomy" id="1389203"/>
    <lineage>
        <taxon>Eukaryota</taxon>
        <taxon>Fungi</taxon>
        <taxon>Dikarya</taxon>
        <taxon>Basidiomycota</taxon>
        <taxon>Pucciniomycotina</taxon>
        <taxon>Pucciniomycetes</taxon>
        <taxon>Pucciniales</taxon>
        <taxon>Sphaerophragmiaceae</taxon>
        <taxon>Austropuccinia</taxon>
    </lineage>
</organism>
<accession>A0A9Q3BW78</accession>
<protein>
    <recommendedName>
        <fullName evidence="1">Reverse transcriptase Ty1/copia-type domain-containing protein</fullName>
    </recommendedName>
</protein>
<feature type="domain" description="Reverse transcriptase Ty1/copia-type" evidence="1">
    <location>
        <begin position="17"/>
        <end position="122"/>
    </location>
</feature>
<dbReference type="EMBL" id="AVOT02002939">
    <property type="protein sequence ID" value="MBW0471992.1"/>
    <property type="molecule type" value="Genomic_DNA"/>
</dbReference>
<dbReference type="Pfam" id="PF07727">
    <property type="entry name" value="RVT_2"/>
    <property type="match status" value="1"/>
</dbReference>
<keyword evidence="3" id="KW-1185">Reference proteome</keyword>
<evidence type="ECO:0000259" key="1">
    <source>
        <dbReference type="Pfam" id="PF07727"/>
    </source>
</evidence>
<gene>
    <name evidence="2" type="ORF">O181_011707</name>
</gene>
<dbReference type="Proteomes" id="UP000765509">
    <property type="component" value="Unassembled WGS sequence"/>
</dbReference>
<name>A0A9Q3BW78_9BASI</name>
<dbReference type="AlphaFoldDB" id="A0A9Q3BW78"/>
<sequence length="122" mass="13846">MARTGTSPAMLPGATHTYLNSPIKEDLWTRPPEAVVVPYGFSYKLKNAPYSTRQDGHCLWTHLRNSLQTQGYTTSRYDASAFVNNSTKVIVWFPMDDGVVFGKDMKNINNLHDSIIDEFEMK</sequence>
<dbReference type="OrthoDB" id="411615at2759"/>
<reference evidence="2" key="1">
    <citation type="submission" date="2021-03" db="EMBL/GenBank/DDBJ databases">
        <title>Draft genome sequence of rust myrtle Austropuccinia psidii MF-1, a brazilian biotype.</title>
        <authorList>
            <person name="Quecine M.C."/>
            <person name="Pachon D.M.R."/>
            <person name="Bonatelli M.L."/>
            <person name="Correr F.H."/>
            <person name="Franceschini L.M."/>
            <person name="Leite T.F."/>
            <person name="Margarido G.R.A."/>
            <person name="Almeida C.A."/>
            <person name="Ferrarezi J.A."/>
            <person name="Labate C.A."/>
        </authorList>
    </citation>
    <scope>NUCLEOTIDE SEQUENCE</scope>
    <source>
        <strain evidence="2">MF-1</strain>
    </source>
</reference>
<dbReference type="InterPro" id="IPR013103">
    <property type="entry name" value="RVT_2"/>
</dbReference>
<evidence type="ECO:0000313" key="2">
    <source>
        <dbReference type="EMBL" id="MBW0471992.1"/>
    </source>
</evidence>
<comment type="caution">
    <text evidence="2">The sequence shown here is derived from an EMBL/GenBank/DDBJ whole genome shotgun (WGS) entry which is preliminary data.</text>
</comment>